<evidence type="ECO:0000313" key="3">
    <source>
        <dbReference type="Proteomes" id="UP001652445"/>
    </source>
</evidence>
<organism evidence="2 3">
    <name type="scientific">Paenibacillus baimaensis</name>
    <dbReference type="NCBI Taxonomy" id="2982185"/>
    <lineage>
        <taxon>Bacteria</taxon>
        <taxon>Bacillati</taxon>
        <taxon>Bacillota</taxon>
        <taxon>Bacilli</taxon>
        <taxon>Bacillales</taxon>
        <taxon>Paenibacillaceae</taxon>
        <taxon>Paenibacillus</taxon>
    </lineage>
</organism>
<dbReference type="Pfam" id="PF17881">
    <property type="entry name" value="TseB"/>
    <property type="match status" value="1"/>
</dbReference>
<feature type="domain" description="Cell wall elongation regulator TseB-like" evidence="1">
    <location>
        <begin position="38"/>
        <end position="80"/>
    </location>
</feature>
<dbReference type="RefSeq" id="WP_262686715.1">
    <property type="nucleotide sequence ID" value="NZ_JAOQIO010000095.1"/>
</dbReference>
<name>A0ABT2UMA5_9BACL</name>
<reference evidence="2 3" key="1">
    <citation type="submission" date="2022-09" db="EMBL/GenBank/DDBJ databases">
        <authorList>
            <person name="Han X.L."/>
            <person name="Wang Q."/>
            <person name="Lu T."/>
        </authorList>
    </citation>
    <scope>NUCLEOTIDE SEQUENCE [LARGE SCALE GENOMIC DNA]</scope>
    <source>
        <strain evidence="2 3">WQ 127069</strain>
    </source>
</reference>
<accession>A0ABT2UMA5</accession>
<dbReference type="Proteomes" id="UP001652445">
    <property type="component" value="Unassembled WGS sequence"/>
</dbReference>
<evidence type="ECO:0000313" key="2">
    <source>
        <dbReference type="EMBL" id="MCU6795779.1"/>
    </source>
</evidence>
<dbReference type="InterPro" id="IPR041401">
    <property type="entry name" value="TseB-like_dom"/>
</dbReference>
<dbReference type="InterPro" id="IPR046350">
    <property type="entry name" value="Cystatin_sf"/>
</dbReference>
<dbReference type="EMBL" id="JAOQIO010000095">
    <property type="protein sequence ID" value="MCU6795779.1"/>
    <property type="molecule type" value="Genomic_DNA"/>
</dbReference>
<comment type="caution">
    <text evidence="2">The sequence shown here is derived from an EMBL/GenBank/DDBJ whole genome shotgun (WGS) entry which is preliminary data.</text>
</comment>
<dbReference type="SUPFAM" id="SSF54403">
    <property type="entry name" value="Cystatin/monellin"/>
    <property type="match status" value="2"/>
</dbReference>
<gene>
    <name evidence="2" type="ORF">OB236_27045</name>
</gene>
<dbReference type="Gene3D" id="3.10.450.40">
    <property type="match status" value="2"/>
</dbReference>
<protein>
    <submittedName>
        <fullName evidence="2">DUF5590 domain-containing protein</fullName>
    </submittedName>
</protein>
<proteinExistence type="predicted"/>
<evidence type="ECO:0000259" key="1">
    <source>
        <dbReference type="Pfam" id="PF17881"/>
    </source>
</evidence>
<sequence length="163" mass="18846">MKIKITAAAVFVAALLLFLGVHFYNTIQEKEWQIQRNAVQTAYQKTILAQVTNVERFVGEQPYTIIHGEDKIGQKLVVWVGEDQIFTQMAADGIDVEKAKALTLSRQPTANIKRMVPGVWNGNLVWEVFYKIAAEETNPDRYYYDYYLFKDGTWLDTYRLSIQ</sequence>
<keyword evidence="3" id="KW-1185">Reference proteome</keyword>